<organism evidence="1 2">
    <name type="scientific">Rhipicephalus microplus</name>
    <name type="common">Cattle tick</name>
    <name type="synonym">Boophilus microplus</name>
    <dbReference type="NCBI Taxonomy" id="6941"/>
    <lineage>
        <taxon>Eukaryota</taxon>
        <taxon>Metazoa</taxon>
        <taxon>Ecdysozoa</taxon>
        <taxon>Arthropoda</taxon>
        <taxon>Chelicerata</taxon>
        <taxon>Arachnida</taxon>
        <taxon>Acari</taxon>
        <taxon>Parasitiformes</taxon>
        <taxon>Ixodida</taxon>
        <taxon>Ixodoidea</taxon>
        <taxon>Ixodidae</taxon>
        <taxon>Rhipicephalinae</taxon>
        <taxon>Rhipicephalus</taxon>
        <taxon>Boophilus</taxon>
    </lineage>
</organism>
<dbReference type="Proteomes" id="UP000821866">
    <property type="component" value="Chromosome 1"/>
</dbReference>
<gene>
    <name evidence="1" type="ORF">HPB51_024828</name>
</gene>
<name>A0A9J6F8V9_RHIMP</name>
<dbReference type="AlphaFoldDB" id="A0A9J6F8V9"/>
<proteinExistence type="predicted"/>
<dbReference type="VEuPathDB" id="VectorBase:LOC119172625"/>
<reference evidence="1" key="2">
    <citation type="submission" date="2021-09" db="EMBL/GenBank/DDBJ databases">
        <authorList>
            <person name="Jia N."/>
            <person name="Wang J."/>
            <person name="Shi W."/>
            <person name="Du L."/>
            <person name="Sun Y."/>
            <person name="Zhan W."/>
            <person name="Jiang J."/>
            <person name="Wang Q."/>
            <person name="Zhang B."/>
            <person name="Ji P."/>
            <person name="Sakyi L.B."/>
            <person name="Cui X."/>
            <person name="Yuan T."/>
            <person name="Jiang B."/>
            <person name="Yang W."/>
            <person name="Lam T.T.-Y."/>
            <person name="Chang Q."/>
            <person name="Ding S."/>
            <person name="Wang X."/>
            <person name="Zhu J."/>
            <person name="Ruan X."/>
            <person name="Zhao L."/>
            <person name="Wei J."/>
            <person name="Que T."/>
            <person name="Du C."/>
            <person name="Cheng J."/>
            <person name="Dai P."/>
            <person name="Han X."/>
            <person name="Huang E."/>
            <person name="Gao Y."/>
            <person name="Liu J."/>
            <person name="Shao H."/>
            <person name="Ye R."/>
            <person name="Li L."/>
            <person name="Wei W."/>
            <person name="Wang X."/>
            <person name="Wang C."/>
            <person name="Huo Q."/>
            <person name="Li W."/>
            <person name="Guo W."/>
            <person name="Chen H."/>
            <person name="Chen S."/>
            <person name="Zhou L."/>
            <person name="Zhou L."/>
            <person name="Ni X."/>
            <person name="Tian J."/>
            <person name="Zhou Y."/>
            <person name="Sheng Y."/>
            <person name="Liu T."/>
            <person name="Pan Y."/>
            <person name="Xia L."/>
            <person name="Li J."/>
            <person name="Zhao F."/>
            <person name="Cao W."/>
        </authorList>
    </citation>
    <scope>NUCLEOTIDE SEQUENCE</scope>
    <source>
        <strain evidence="1">Rmic-2018</strain>
        <tissue evidence="1">Larvae</tissue>
    </source>
</reference>
<dbReference type="EMBL" id="JABSTU010000001">
    <property type="protein sequence ID" value="KAH8042607.1"/>
    <property type="molecule type" value="Genomic_DNA"/>
</dbReference>
<keyword evidence="2" id="KW-1185">Reference proteome</keyword>
<sequence length="117" mass="13486">MQTATSWASGRHKFVLVGILLHTGSQRTFTRRDLSTRLHLPSFGTEDLFLLTFGSSKPFRNYQYWTTQVQLQSHLDPREITVDAQELPEICMLNMPAIGQDLLMQLHERQMIVADEP</sequence>
<evidence type="ECO:0000313" key="2">
    <source>
        <dbReference type="Proteomes" id="UP000821866"/>
    </source>
</evidence>
<accession>A0A9J6F8V9</accession>
<comment type="caution">
    <text evidence="1">The sequence shown here is derived from an EMBL/GenBank/DDBJ whole genome shotgun (WGS) entry which is preliminary data.</text>
</comment>
<reference evidence="1" key="1">
    <citation type="journal article" date="2020" name="Cell">
        <title>Large-Scale Comparative Analyses of Tick Genomes Elucidate Their Genetic Diversity and Vector Capacities.</title>
        <authorList>
            <consortium name="Tick Genome and Microbiome Consortium (TIGMIC)"/>
            <person name="Jia N."/>
            <person name="Wang J."/>
            <person name="Shi W."/>
            <person name="Du L."/>
            <person name="Sun Y."/>
            <person name="Zhan W."/>
            <person name="Jiang J.F."/>
            <person name="Wang Q."/>
            <person name="Zhang B."/>
            <person name="Ji P."/>
            <person name="Bell-Sakyi L."/>
            <person name="Cui X.M."/>
            <person name="Yuan T.T."/>
            <person name="Jiang B.G."/>
            <person name="Yang W.F."/>
            <person name="Lam T.T."/>
            <person name="Chang Q.C."/>
            <person name="Ding S.J."/>
            <person name="Wang X.J."/>
            <person name="Zhu J.G."/>
            <person name="Ruan X.D."/>
            <person name="Zhao L."/>
            <person name="Wei J.T."/>
            <person name="Ye R.Z."/>
            <person name="Que T.C."/>
            <person name="Du C.H."/>
            <person name="Zhou Y.H."/>
            <person name="Cheng J.X."/>
            <person name="Dai P.F."/>
            <person name="Guo W.B."/>
            <person name="Han X.H."/>
            <person name="Huang E.J."/>
            <person name="Li L.F."/>
            <person name="Wei W."/>
            <person name="Gao Y.C."/>
            <person name="Liu J.Z."/>
            <person name="Shao H.Z."/>
            <person name="Wang X."/>
            <person name="Wang C.C."/>
            <person name="Yang T.C."/>
            <person name="Huo Q.B."/>
            <person name="Li W."/>
            <person name="Chen H.Y."/>
            <person name="Chen S.E."/>
            <person name="Zhou L.G."/>
            <person name="Ni X.B."/>
            <person name="Tian J.H."/>
            <person name="Sheng Y."/>
            <person name="Liu T."/>
            <person name="Pan Y.S."/>
            <person name="Xia L.Y."/>
            <person name="Li J."/>
            <person name="Zhao F."/>
            <person name="Cao W.C."/>
        </authorList>
    </citation>
    <scope>NUCLEOTIDE SEQUENCE</scope>
    <source>
        <strain evidence="1">Rmic-2018</strain>
    </source>
</reference>
<evidence type="ECO:0000313" key="1">
    <source>
        <dbReference type="EMBL" id="KAH8042607.1"/>
    </source>
</evidence>
<protein>
    <submittedName>
        <fullName evidence="1">Uncharacterized protein</fullName>
    </submittedName>
</protein>